<dbReference type="InterPro" id="IPR008928">
    <property type="entry name" value="6-hairpin_glycosidase_sf"/>
</dbReference>
<evidence type="ECO:0000313" key="2">
    <source>
        <dbReference type="EMBL" id="RPE08313.1"/>
    </source>
</evidence>
<feature type="chain" id="PRO_5018255518" evidence="1">
    <location>
        <begin position="19"/>
        <end position="369"/>
    </location>
</feature>
<protein>
    <submittedName>
        <fullName evidence="2">Glycosyl hydrolase family 76</fullName>
    </submittedName>
</protein>
<sequence length="369" mass="41984">MRYSLFLLCLLHGFSVCAQHWGAAADSGYHALNTQYWSASRQYYQHNNTGNRSFDYWWNAHAADLMVDGYLRTKRNSYIQQLDQLLDGMHRMNGSSWYNDFYDDEQWLALALLRAYEATGHTRYARLADTLWADIQKGWTPVAGGGIMWMKTTPHSKNACSNGPAMIIAARMYRLFKRESDLAMATKIYRWQQAHLINPENGTVWDNVQVKNGEAQVNKNPGMVFTYNQGTWLGGALELYTLTGQPEYLESALRTARFVVRDTVRFSPQGILKGENNGDGGLFKGIFVRYFTQLLLRGKLEAAEKEAFLAWLRNNGRSLLENGTRRPEYLFDTRWCKAPATIGQDASIQMSGIMLLEALHLADGSASRP</sequence>
<dbReference type="Pfam" id="PF03663">
    <property type="entry name" value="Glyco_hydro_76"/>
    <property type="match status" value="1"/>
</dbReference>
<dbReference type="InterPro" id="IPR014512">
    <property type="entry name" value="O_gly_hydro"/>
</dbReference>
<dbReference type="SUPFAM" id="SSF48208">
    <property type="entry name" value="Six-hairpin glycosidases"/>
    <property type="match status" value="1"/>
</dbReference>
<dbReference type="GO" id="GO:0016787">
    <property type="term" value="F:hydrolase activity"/>
    <property type="evidence" value="ECO:0007669"/>
    <property type="project" value="UniProtKB-KW"/>
</dbReference>
<dbReference type="InterPro" id="IPR005198">
    <property type="entry name" value="Glyco_hydro_76"/>
</dbReference>
<keyword evidence="3" id="KW-1185">Reference proteome</keyword>
<evidence type="ECO:0000256" key="1">
    <source>
        <dbReference type="SAM" id="SignalP"/>
    </source>
</evidence>
<accession>A0A3N4PHZ6</accession>
<dbReference type="EMBL" id="RPDH01000002">
    <property type="protein sequence ID" value="RPE08313.1"/>
    <property type="molecule type" value="Genomic_DNA"/>
</dbReference>
<name>A0A3N4PHZ6_9BACT</name>
<dbReference type="GO" id="GO:0005975">
    <property type="term" value="P:carbohydrate metabolic process"/>
    <property type="evidence" value="ECO:0007669"/>
    <property type="project" value="InterPro"/>
</dbReference>
<proteinExistence type="predicted"/>
<dbReference type="PIRSF" id="PIRSF021505">
    <property type="entry name" value="O_gly_hdrol"/>
    <property type="match status" value="1"/>
</dbReference>
<evidence type="ECO:0000313" key="3">
    <source>
        <dbReference type="Proteomes" id="UP000278351"/>
    </source>
</evidence>
<dbReference type="AlphaFoldDB" id="A0A3N4PHZ6"/>
<reference evidence="2 3" key="1">
    <citation type="submission" date="2018-11" db="EMBL/GenBank/DDBJ databases">
        <title>Chitinophaga lutea sp.nov., isolate from arsenic contaminated soil.</title>
        <authorList>
            <person name="Zong Y."/>
        </authorList>
    </citation>
    <scope>NUCLEOTIDE SEQUENCE [LARGE SCALE GENOMIC DNA]</scope>
    <source>
        <strain evidence="2 3">ZY74</strain>
    </source>
</reference>
<gene>
    <name evidence="2" type="ORF">EGT74_14750</name>
</gene>
<dbReference type="RefSeq" id="WP_123847315.1">
    <property type="nucleotide sequence ID" value="NZ_RPDH01000002.1"/>
</dbReference>
<comment type="caution">
    <text evidence="2">The sequence shown here is derived from an EMBL/GenBank/DDBJ whole genome shotgun (WGS) entry which is preliminary data.</text>
</comment>
<organism evidence="2 3">
    <name type="scientific">Chitinophaga lutea</name>
    <dbReference type="NCBI Taxonomy" id="2488634"/>
    <lineage>
        <taxon>Bacteria</taxon>
        <taxon>Pseudomonadati</taxon>
        <taxon>Bacteroidota</taxon>
        <taxon>Chitinophagia</taxon>
        <taxon>Chitinophagales</taxon>
        <taxon>Chitinophagaceae</taxon>
        <taxon>Chitinophaga</taxon>
    </lineage>
</organism>
<dbReference type="PANTHER" id="PTHR47791">
    <property type="entry name" value="MEIOTICALLY UP-REGULATED GENE 191 PROTEIN"/>
    <property type="match status" value="1"/>
</dbReference>
<dbReference type="PANTHER" id="PTHR47791:SF3">
    <property type="entry name" value="MEIOTICALLY UP-REGULATED GENE 191 PROTEIN"/>
    <property type="match status" value="1"/>
</dbReference>
<dbReference type="OrthoDB" id="2505409at2"/>
<dbReference type="Proteomes" id="UP000278351">
    <property type="component" value="Unassembled WGS sequence"/>
</dbReference>
<keyword evidence="2" id="KW-0378">Hydrolase</keyword>
<dbReference type="InterPro" id="IPR053169">
    <property type="entry name" value="MUG_Protein"/>
</dbReference>
<keyword evidence="1" id="KW-0732">Signal</keyword>
<feature type="signal peptide" evidence="1">
    <location>
        <begin position="1"/>
        <end position="18"/>
    </location>
</feature>
<dbReference type="Gene3D" id="1.50.10.20">
    <property type="match status" value="1"/>
</dbReference>